<proteinExistence type="predicted"/>
<name>A0AAZ3NX94_ONCTS</name>
<dbReference type="AlphaFoldDB" id="A0AAZ3NX94"/>
<protein>
    <submittedName>
        <fullName evidence="1">Uncharacterized protein</fullName>
    </submittedName>
</protein>
<reference evidence="1" key="2">
    <citation type="submission" date="2025-08" db="UniProtKB">
        <authorList>
            <consortium name="Ensembl"/>
        </authorList>
    </citation>
    <scope>IDENTIFICATION</scope>
</reference>
<reference evidence="2" key="1">
    <citation type="journal article" date="2018" name="PLoS ONE">
        <title>Chinook salmon (Oncorhynchus tshawytscha) genome and transcriptome.</title>
        <authorList>
            <person name="Christensen K.A."/>
            <person name="Leong J.S."/>
            <person name="Sakhrani D."/>
            <person name="Biagi C.A."/>
            <person name="Minkley D.R."/>
            <person name="Withler R.E."/>
            <person name="Rondeau E.B."/>
            <person name="Koop B.F."/>
            <person name="Devlin R.H."/>
        </authorList>
    </citation>
    <scope>NUCLEOTIDE SEQUENCE [LARGE SCALE GENOMIC DNA]</scope>
</reference>
<reference evidence="1" key="3">
    <citation type="submission" date="2025-09" db="UniProtKB">
        <authorList>
            <consortium name="Ensembl"/>
        </authorList>
    </citation>
    <scope>IDENTIFICATION</scope>
</reference>
<dbReference type="Proteomes" id="UP000694402">
    <property type="component" value="Unassembled WGS sequence"/>
</dbReference>
<dbReference type="Ensembl" id="ENSOTST00005166174.1">
    <property type="protein sequence ID" value="ENSOTSP00005108886.1"/>
    <property type="gene ID" value="ENSOTSG00005079609.1"/>
</dbReference>
<evidence type="ECO:0000313" key="2">
    <source>
        <dbReference type="Proteomes" id="UP000694402"/>
    </source>
</evidence>
<sequence>MELSTGQILEENLVESAFHQILGDVFISQQDNNLKHKARSTLELLIKKTVSGRITVDLNLLENLWQILRMAMIKNQFDKV</sequence>
<dbReference type="GO" id="GO:0003676">
    <property type="term" value="F:nucleic acid binding"/>
    <property type="evidence" value="ECO:0007669"/>
    <property type="project" value="InterPro"/>
</dbReference>
<dbReference type="GeneTree" id="ENSGT01140000282727"/>
<organism evidence="1 2">
    <name type="scientific">Oncorhynchus tshawytscha</name>
    <name type="common">Chinook salmon</name>
    <name type="synonym">Salmo tshawytscha</name>
    <dbReference type="NCBI Taxonomy" id="74940"/>
    <lineage>
        <taxon>Eukaryota</taxon>
        <taxon>Metazoa</taxon>
        <taxon>Chordata</taxon>
        <taxon>Craniata</taxon>
        <taxon>Vertebrata</taxon>
        <taxon>Euteleostomi</taxon>
        <taxon>Actinopterygii</taxon>
        <taxon>Neopterygii</taxon>
        <taxon>Teleostei</taxon>
        <taxon>Protacanthopterygii</taxon>
        <taxon>Salmoniformes</taxon>
        <taxon>Salmonidae</taxon>
        <taxon>Salmoninae</taxon>
        <taxon>Oncorhynchus</taxon>
    </lineage>
</organism>
<evidence type="ECO:0000313" key="1">
    <source>
        <dbReference type="Ensembl" id="ENSOTSP00005108886.1"/>
    </source>
</evidence>
<dbReference type="Gene3D" id="3.30.420.10">
    <property type="entry name" value="Ribonuclease H-like superfamily/Ribonuclease H"/>
    <property type="match status" value="1"/>
</dbReference>
<dbReference type="InterPro" id="IPR036397">
    <property type="entry name" value="RNaseH_sf"/>
</dbReference>
<accession>A0AAZ3NX94</accession>
<keyword evidence="2" id="KW-1185">Reference proteome</keyword>